<keyword evidence="2" id="KW-0472">Membrane</keyword>
<protein>
    <submittedName>
        <fullName evidence="3">Uncharacterized protein</fullName>
    </submittedName>
</protein>
<feature type="region of interest" description="Disordered" evidence="1">
    <location>
        <begin position="85"/>
        <end position="129"/>
    </location>
</feature>
<dbReference type="EMBL" id="JAPMSZ010000009">
    <property type="protein sequence ID" value="KAJ5091864.1"/>
    <property type="molecule type" value="Genomic_DNA"/>
</dbReference>
<gene>
    <name evidence="3" type="ORF">NUU61_006734</name>
</gene>
<dbReference type="RefSeq" id="XP_056510061.1">
    <property type="nucleotide sequence ID" value="XM_056657261.1"/>
</dbReference>
<dbReference type="PANTHER" id="PTHR40623">
    <property type="entry name" value="INTEGRAL MEMBRANE PROTEIN"/>
    <property type="match status" value="1"/>
</dbReference>
<dbReference type="AlphaFoldDB" id="A0A9W9F1H6"/>
<name>A0A9W9F1H6_9EURO</name>
<keyword evidence="2" id="KW-0812">Transmembrane</keyword>
<comment type="caution">
    <text evidence="3">The sequence shown here is derived from an EMBL/GenBank/DDBJ whole genome shotgun (WGS) entry which is preliminary data.</text>
</comment>
<proteinExistence type="predicted"/>
<dbReference type="GeneID" id="81396430"/>
<feature type="region of interest" description="Disordered" evidence="1">
    <location>
        <begin position="158"/>
        <end position="184"/>
    </location>
</feature>
<feature type="compositionally biased region" description="Polar residues" evidence="1">
    <location>
        <begin position="85"/>
        <end position="95"/>
    </location>
</feature>
<feature type="transmembrane region" description="Helical" evidence="2">
    <location>
        <begin position="13"/>
        <end position="34"/>
    </location>
</feature>
<evidence type="ECO:0000256" key="2">
    <source>
        <dbReference type="SAM" id="Phobius"/>
    </source>
</evidence>
<dbReference type="PANTHER" id="PTHR40623:SF2">
    <property type="entry name" value="INTEGRAL MEMBRANE PROTEIN"/>
    <property type="match status" value="1"/>
</dbReference>
<reference evidence="3" key="1">
    <citation type="submission" date="2022-11" db="EMBL/GenBank/DDBJ databases">
        <authorList>
            <person name="Petersen C."/>
        </authorList>
    </citation>
    <scope>NUCLEOTIDE SEQUENCE</scope>
    <source>
        <strain evidence="3">IBT 34128</strain>
    </source>
</reference>
<reference evidence="3" key="2">
    <citation type="journal article" date="2023" name="IMA Fungus">
        <title>Comparative genomic study of the Penicillium genus elucidates a diverse pangenome and 15 lateral gene transfer events.</title>
        <authorList>
            <person name="Petersen C."/>
            <person name="Sorensen T."/>
            <person name="Nielsen M.R."/>
            <person name="Sondergaard T.E."/>
            <person name="Sorensen J.L."/>
            <person name="Fitzpatrick D.A."/>
            <person name="Frisvad J.C."/>
            <person name="Nielsen K.L."/>
        </authorList>
    </citation>
    <scope>NUCLEOTIDE SEQUENCE</scope>
    <source>
        <strain evidence="3">IBT 34128</strain>
    </source>
</reference>
<feature type="region of interest" description="Disordered" evidence="1">
    <location>
        <begin position="207"/>
        <end position="241"/>
    </location>
</feature>
<evidence type="ECO:0000256" key="1">
    <source>
        <dbReference type="SAM" id="MobiDB-lite"/>
    </source>
</evidence>
<sequence>MRFWVDWELWEKLSLVLAGLITIVLIYAFCVLAYHKWMIRKYAAAEARQKEEEAELHPMLTGDDIPFGARALERGIYVDDIWVSKPNTPNDSPHQPGTPDGSRPASPAPRVMGKPPANPAPALAFENTMTTPTQMVSFARPRASPKMDMGLANYRHESQRPGEIYGPAVTSSFSEYPGSRRRNDILSGNEKRASFHSRLFRTSHLFDKNARTGPDGQDEQDLGSAGNDVGLRNPAEHHRPARLTKTLRRRSSEEFRRKMSQIFNENIQMGVPAEQLQFNPELRDTQKRSKRRSIFGQFRS</sequence>
<accession>A0A9W9F1H6</accession>
<feature type="region of interest" description="Disordered" evidence="1">
    <location>
        <begin position="277"/>
        <end position="300"/>
    </location>
</feature>
<evidence type="ECO:0000313" key="4">
    <source>
        <dbReference type="Proteomes" id="UP001141434"/>
    </source>
</evidence>
<keyword evidence="2" id="KW-1133">Transmembrane helix</keyword>
<keyword evidence="4" id="KW-1185">Reference proteome</keyword>
<dbReference type="Proteomes" id="UP001141434">
    <property type="component" value="Unassembled WGS sequence"/>
</dbReference>
<dbReference type="OrthoDB" id="5426165at2759"/>
<organism evidence="3 4">
    <name type="scientific">Penicillium alfredii</name>
    <dbReference type="NCBI Taxonomy" id="1506179"/>
    <lineage>
        <taxon>Eukaryota</taxon>
        <taxon>Fungi</taxon>
        <taxon>Dikarya</taxon>
        <taxon>Ascomycota</taxon>
        <taxon>Pezizomycotina</taxon>
        <taxon>Eurotiomycetes</taxon>
        <taxon>Eurotiomycetidae</taxon>
        <taxon>Eurotiales</taxon>
        <taxon>Aspergillaceae</taxon>
        <taxon>Penicillium</taxon>
    </lineage>
</organism>
<evidence type="ECO:0000313" key="3">
    <source>
        <dbReference type="EMBL" id="KAJ5091864.1"/>
    </source>
</evidence>